<accession>A0A9R1WW66</accession>
<keyword evidence="4" id="KW-1185">Reference proteome</keyword>
<sequence length="796" mass="88808">MVNHDSISTGQLFSMFYNMGYIETLTNVTKFKKSCLPPQWNGLFTLLFKGLSKRIAGSDGASKSFMTLLYGLYTQEAKKGEKGGPVSKLQTPRKRKSEKATPSQPKQKKTKKPARKVILQSSSDSDSEYIPTSHKHPIPSELDSESSDDEGSTRGGTPPRSPTPEVHVHSKVPSHPPVSISISLPPTFPIITSQPSSTIPIPTAIFSEATTTTTIGVQTNVSDTGVQTNTVLGGEDLEFDSTYFSPYRVQSDDDEDAPLTKRHLKVVTDKIDQLLSSSTAGTYSKAALKALFSSIVKEHDTSISNAAKAITDSTSQCQKDSLAVETSIKDRKDASVKVEKLISEARLFLDSLQAAAQKNAQTMNASVDTLTRSLEAEMTQLEVARKSIEAANEEIHTKVDTRLNQLEAELAVENKIMDDLDKRTSQLKIQNLKLRTATKDLEDLKSEREVIRSSVGDVNSILLHLLDAHDSILTISIRCHLAEKLRPALDILSRIEGVSDTSVLPKKGGEKIPQGKADMAQPQPPPEPKATIGPKDNVASVSHRENKKKKIGEDNVDEDDEIEDIMKGNPSKPNQKFKPYDQEIQEKMNLLEKELKEKELLEKKKSNAFIFHCFVSIAVVPSPDLKVDRDLLEFYLESGQPQYLTWSPKKITTVKEYHPIIDHVKRMLVCYIHEVAKMDQEITSAIHKRTTVKPIGRTGNVNAMIKGKIDRKFHTVMFIRGEGQKCLFALIDKHLFSIACLDHILEIIQRCNQNSEADKKLFTDMLCWYIQFRQTLLVIIPQLFKVVKQVKVTQPK</sequence>
<dbReference type="AlphaFoldDB" id="A0A9R1WW66"/>
<evidence type="ECO:0000313" key="4">
    <source>
        <dbReference type="Proteomes" id="UP000235145"/>
    </source>
</evidence>
<feature type="coiled-coil region" evidence="1">
    <location>
        <begin position="371"/>
        <end position="454"/>
    </location>
</feature>
<evidence type="ECO:0000313" key="3">
    <source>
        <dbReference type="EMBL" id="KAJ0188799.1"/>
    </source>
</evidence>
<evidence type="ECO:0000256" key="1">
    <source>
        <dbReference type="SAM" id="Coils"/>
    </source>
</evidence>
<dbReference type="Proteomes" id="UP000235145">
    <property type="component" value="Unassembled WGS sequence"/>
</dbReference>
<feature type="compositionally biased region" description="Basic residues" evidence="2">
    <location>
        <begin position="106"/>
        <end position="115"/>
    </location>
</feature>
<protein>
    <submittedName>
        <fullName evidence="3">Uncharacterized protein</fullName>
    </submittedName>
</protein>
<dbReference type="EMBL" id="NBSK02000009">
    <property type="protein sequence ID" value="KAJ0188799.1"/>
    <property type="molecule type" value="Genomic_DNA"/>
</dbReference>
<keyword evidence="1" id="KW-0175">Coiled coil</keyword>
<feature type="region of interest" description="Disordered" evidence="2">
    <location>
        <begin position="502"/>
        <end position="554"/>
    </location>
</feature>
<reference evidence="3 4" key="1">
    <citation type="journal article" date="2017" name="Nat. Commun.">
        <title>Genome assembly with in vitro proximity ligation data and whole-genome triplication in lettuce.</title>
        <authorList>
            <person name="Reyes-Chin-Wo S."/>
            <person name="Wang Z."/>
            <person name="Yang X."/>
            <person name="Kozik A."/>
            <person name="Arikit S."/>
            <person name="Song C."/>
            <person name="Xia L."/>
            <person name="Froenicke L."/>
            <person name="Lavelle D.O."/>
            <person name="Truco M.J."/>
            <person name="Xia R."/>
            <person name="Zhu S."/>
            <person name="Xu C."/>
            <person name="Xu H."/>
            <person name="Xu X."/>
            <person name="Cox K."/>
            <person name="Korf I."/>
            <person name="Meyers B.C."/>
            <person name="Michelmore R.W."/>
        </authorList>
    </citation>
    <scope>NUCLEOTIDE SEQUENCE [LARGE SCALE GENOMIC DNA]</scope>
    <source>
        <strain evidence="4">cv. Salinas</strain>
        <tissue evidence="3">Seedlings</tissue>
    </source>
</reference>
<comment type="caution">
    <text evidence="3">The sequence shown here is derived from an EMBL/GenBank/DDBJ whole genome shotgun (WGS) entry which is preliminary data.</text>
</comment>
<name>A0A9R1WW66_LACSA</name>
<feature type="coiled-coil region" evidence="1">
    <location>
        <begin position="581"/>
        <end position="608"/>
    </location>
</feature>
<feature type="region of interest" description="Disordered" evidence="2">
    <location>
        <begin position="79"/>
        <end position="175"/>
    </location>
</feature>
<proteinExistence type="predicted"/>
<organism evidence="3 4">
    <name type="scientific">Lactuca sativa</name>
    <name type="common">Garden lettuce</name>
    <dbReference type="NCBI Taxonomy" id="4236"/>
    <lineage>
        <taxon>Eukaryota</taxon>
        <taxon>Viridiplantae</taxon>
        <taxon>Streptophyta</taxon>
        <taxon>Embryophyta</taxon>
        <taxon>Tracheophyta</taxon>
        <taxon>Spermatophyta</taxon>
        <taxon>Magnoliopsida</taxon>
        <taxon>eudicotyledons</taxon>
        <taxon>Gunneridae</taxon>
        <taxon>Pentapetalae</taxon>
        <taxon>asterids</taxon>
        <taxon>campanulids</taxon>
        <taxon>Asterales</taxon>
        <taxon>Asteraceae</taxon>
        <taxon>Cichorioideae</taxon>
        <taxon>Cichorieae</taxon>
        <taxon>Lactucinae</taxon>
        <taxon>Lactuca</taxon>
    </lineage>
</organism>
<gene>
    <name evidence="3" type="ORF">LSAT_V11C900491310</name>
</gene>
<evidence type="ECO:0000256" key="2">
    <source>
        <dbReference type="SAM" id="MobiDB-lite"/>
    </source>
</evidence>